<keyword evidence="2" id="KW-0472">Membrane</keyword>
<accession>A0ABD5X937</accession>
<organism evidence="4 5">
    <name type="scientific">Halovenus rubra</name>
    <dbReference type="NCBI Taxonomy" id="869890"/>
    <lineage>
        <taxon>Archaea</taxon>
        <taxon>Methanobacteriati</taxon>
        <taxon>Methanobacteriota</taxon>
        <taxon>Stenosarchaea group</taxon>
        <taxon>Halobacteria</taxon>
        <taxon>Halobacteriales</taxon>
        <taxon>Haloarculaceae</taxon>
        <taxon>Halovenus</taxon>
    </lineage>
</organism>
<feature type="transmembrane region" description="Helical" evidence="2">
    <location>
        <begin position="39"/>
        <end position="63"/>
    </location>
</feature>
<evidence type="ECO:0000256" key="2">
    <source>
        <dbReference type="SAM" id="Phobius"/>
    </source>
</evidence>
<dbReference type="Proteomes" id="UP001596414">
    <property type="component" value="Unassembled WGS sequence"/>
</dbReference>
<evidence type="ECO:0000256" key="1">
    <source>
        <dbReference type="SAM" id="MobiDB-lite"/>
    </source>
</evidence>
<proteinExistence type="predicted"/>
<protein>
    <recommendedName>
        <fullName evidence="3">DUF8163 domain-containing protein</fullName>
    </recommendedName>
</protein>
<feature type="transmembrane region" description="Helical" evidence="2">
    <location>
        <begin position="70"/>
        <end position="89"/>
    </location>
</feature>
<feature type="transmembrane region" description="Helical" evidence="2">
    <location>
        <begin position="95"/>
        <end position="116"/>
    </location>
</feature>
<feature type="transmembrane region" description="Helical" evidence="2">
    <location>
        <begin position="123"/>
        <end position="142"/>
    </location>
</feature>
<feature type="compositionally biased region" description="Polar residues" evidence="1">
    <location>
        <begin position="1"/>
        <end position="15"/>
    </location>
</feature>
<comment type="caution">
    <text evidence="4">The sequence shown here is derived from an EMBL/GenBank/DDBJ whole genome shotgun (WGS) entry which is preliminary data.</text>
</comment>
<sequence>MSTPREQSDSASTRQPDSRLPPVWGEDTQLVPVAGGHTWLSALACLLFVAALSFLAGPVGALAGIVTAGVWYLLGSPYAFAAGTVLAAPTVPSPVTLLTVTLVGTPLLVLVLAPVATTPYPTGFAAVVLVTTGLLAGGIWLLAEALPIWLLAPTVLGMLGVASYAGHRFLLLQLGLVDDGTDVSTGTDPTTMIDNDS</sequence>
<evidence type="ECO:0000313" key="5">
    <source>
        <dbReference type="Proteomes" id="UP001596414"/>
    </source>
</evidence>
<dbReference type="InterPro" id="IPR058477">
    <property type="entry name" value="DUF8163"/>
</dbReference>
<evidence type="ECO:0000313" key="4">
    <source>
        <dbReference type="EMBL" id="MFC7126374.1"/>
    </source>
</evidence>
<feature type="domain" description="DUF8163" evidence="3">
    <location>
        <begin position="31"/>
        <end position="182"/>
    </location>
</feature>
<dbReference type="RefSeq" id="WP_267635930.1">
    <property type="nucleotide sequence ID" value="NZ_JAODIY010000001.1"/>
</dbReference>
<keyword evidence="2" id="KW-0812">Transmembrane</keyword>
<dbReference type="EMBL" id="JBHSZQ010000020">
    <property type="protein sequence ID" value="MFC7126374.1"/>
    <property type="molecule type" value="Genomic_DNA"/>
</dbReference>
<name>A0ABD5X937_9EURY</name>
<feature type="transmembrane region" description="Helical" evidence="2">
    <location>
        <begin position="148"/>
        <end position="166"/>
    </location>
</feature>
<keyword evidence="2" id="KW-1133">Transmembrane helix</keyword>
<dbReference type="AlphaFoldDB" id="A0ABD5X937"/>
<gene>
    <name evidence="4" type="ORF">ACFQJ7_10060</name>
</gene>
<evidence type="ECO:0000259" key="3">
    <source>
        <dbReference type="Pfam" id="PF26496"/>
    </source>
</evidence>
<reference evidence="4 5" key="1">
    <citation type="journal article" date="2014" name="Int. J. Syst. Evol. Microbiol.">
        <title>Complete genome sequence of Corynebacterium casei LMG S-19264T (=DSM 44701T), isolated from a smear-ripened cheese.</title>
        <authorList>
            <consortium name="US DOE Joint Genome Institute (JGI-PGF)"/>
            <person name="Walter F."/>
            <person name="Albersmeier A."/>
            <person name="Kalinowski J."/>
            <person name="Ruckert C."/>
        </authorList>
    </citation>
    <scope>NUCLEOTIDE SEQUENCE [LARGE SCALE GENOMIC DNA]</scope>
    <source>
        <strain evidence="4 5">CGMCC 4.7215</strain>
    </source>
</reference>
<feature type="region of interest" description="Disordered" evidence="1">
    <location>
        <begin position="1"/>
        <end position="23"/>
    </location>
</feature>
<dbReference type="Pfam" id="PF26496">
    <property type="entry name" value="DUF8163"/>
    <property type="match status" value="1"/>
</dbReference>